<accession>A0A0F9M5R0</accession>
<gene>
    <name evidence="1" type="ORF">LCGC14_1424950</name>
</gene>
<reference evidence="1" key="1">
    <citation type="journal article" date="2015" name="Nature">
        <title>Complex archaea that bridge the gap between prokaryotes and eukaryotes.</title>
        <authorList>
            <person name="Spang A."/>
            <person name="Saw J.H."/>
            <person name="Jorgensen S.L."/>
            <person name="Zaremba-Niedzwiedzka K."/>
            <person name="Martijn J."/>
            <person name="Lind A.E."/>
            <person name="van Eijk R."/>
            <person name="Schleper C."/>
            <person name="Guy L."/>
            <person name="Ettema T.J."/>
        </authorList>
    </citation>
    <scope>NUCLEOTIDE SEQUENCE</scope>
</reference>
<dbReference type="EMBL" id="LAZR01009543">
    <property type="protein sequence ID" value="KKM71990.1"/>
    <property type="molecule type" value="Genomic_DNA"/>
</dbReference>
<comment type="caution">
    <text evidence="1">The sequence shown here is derived from an EMBL/GenBank/DDBJ whole genome shotgun (WGS) entry which is preliminary data.</text>
</comment>
<organism evidence="1">
    <name type="scientific">marine sediment metagenome</name>
    <dbReference type="NCBI Taxonomy" id="412755"/>
    <lineage>
        <taxon>unclassified sequences</taxon>
        <taxon>metagenomes</taxon>
        <taxon>ecological metagenomes</taxon>
    </lineage>
</organism>
<name>A0A0F9M5R0_9ZZZZ</name>
<proteinExistence type="predicted"/>
<dbReference type="AlphaFoldDB" id="A0A0F9M5R0"/>
<evidence type="ECO:0000313" key="1">
    <source>
        <dbReference type="EMBL" id="KKM71990.1"/>
    </source>
</evidence>
<protein>
    <submittedName>
        <fullName evidence="1">Uncharacterized protein</fullName>
    </submittedName>
</protein>
<sequence>MGRKPPLRKVPTKESVEVVENKPGLAPKIGSCVVMHNGMLDFLEMEDPHTFHEKKFAVVHAEQQAREFPGLSFCVYEAVEIIGAKVIMEYIRK</sequence>